<evidence type="ECO:0000256" key="4">
    <source>
        <dbReference type="ARBA" id="ARBA00011218"/>
    </source>
</evidence>
<dbReference type="InterPro" id="IPR036068">
    <property type="entry name" value="Nicotinate_pribotase-like_C"/>
</dbReference>
<dbReference type="InterPro" id="IPR002638">
    <property type="entry name" value="Quinolinate_PRibosylTrfase_C"/>
</dbReference>
<dbReference type="EC" id="2.4.2.19" evidence="5"/>
<comment type="caution">
    <text evidence="15">The sequence shown here is derived from an EMBL/GenBank/DDBJ whole genome shotgun (WGS) entry which is preliminary data.</text>
</comment>
<dbReference type="GO" id="GO:0004514">
    <property type="term" value="F:nicotinate-nucleotide diphosphorylase (carboxylating) activity"/>
    <property type="evidence" value="ECO:0007669"/>
    <property type="project" value="UniProtKB-EC"/>
</dbReference>
<keyword evidence="16" id="KW-1185">Reference proteome</keyword>
<dbReference type="InterPro" id="IPR027277">
    <property type="entry name" value="NadC/ModD"/>
</dbReference>
<dbReference type="AlphaFoldDB" id="A0A812RX70"/>
<comment type="similarity">
    <text evidence="3">Belongs to the NadC/ModD family.</text>
</comment>
<gene>
    <name evidence="15" type="primary">nadC</name>
    <name evidence="15" type="ORF">SPIL2461_LOCUS11349</name>
</gene>
<evidence type="ECO:0000256" key="2">
    <source>
        <dbReference type="ARBA" id="ARBA00004893"/>
    </source>
</evidence>
<dbReference type="NCBIfam" id="TIGR00078">
    <property type="entry name" value="nadC"/>
    <property type="match status" value="1"/>
</dbReference>
<dbReference type="SUPFAM" id="SSF54675">
    <property type="entry name" value="Nicotinate/Quinolinate PRTase N-terminal domain-like"/>
    <property type="match status" value="1"/>
</dbReference>
<evidence type="ECO:0000256" key="5">
    <source>
        <dbReference type="ARBA" id="ARBA00011944"/>
    </source>
</evidence>
<keyword evidence="12" id="KW-1133">Transmembrane helix</keyword>
<evidence type="ECO:0000256" key="6">
    <source>
        <dbReference type="ARBA" id="ARBA00022642"/>
    </source>
</evidence>
<keyword evidence="8" id="KW-0808">Transferase</keyword>
<reference evidence="15" key="1">
    <citation type="submission" date="2021-02" db="EMBL/GenBank/DDBJ databases">
        <authorList>
            <person name="Dougan E. K."/>
            <person name="Rhodes N."/>
            <person name="Thang M."/>
            <person name="Chan C."/>
        </authorList>
    </citation>
    <scope>NUCLEOTIDE SEQUENCE</scope>
</reference>
<evidence type="ECO:0000256" key="9">
    <source>
        <dbReference type="ARBA" id="ARBA00033102"/>
    </source>
</evidence>
<evidence type="ECO:0000256" key="8">
    <source>
        <dbReference type="ARBA" id="ARBA00022679"/>
    </source>
</evidence>
<dbReference type="FunFam" id="3.90.1170.20:FF:000001">
    <property type="entry name" value="Nicotinate-nucleotide diphosphorylase (Carboxylating)"/>
    <property type="match status" value="1"/>
</dbReference>
<proteinExistence type="inferred from homology"/>
<evidence type="ECO:0000313" key="16">
    <source>
        <dbReference type="Proteomes" id="UP000649617"/>
    </source>
</evidence>
<keyword evidence="6" id="KW-0662">Pyridine nucleotide biosynthesis</keyword>
<feature type="transmembrane region" description="Helical" evidence="12">
    <location>
        <begin position="311"/>
        <end position="328"/>
    </location>
</feature>
<dbReference type="Pfam" id="PF01729">
    <property type="entry name" value="QRPTase_C"/>
    <property type="match status" value="1"/>
</dbReference>
<keyword evidence="7" id="KW-0328">Glycosyltransferase</keyword>
<evidence type="ECO:0000256" key="3">
    <source>
        <dbReference type="ARBA" id="ARBA00009400"/>
    </source>
</evidence>
<dbReference type="PANTHER" id="PTHR32179:SF3">
    <property type="entry name" value="NICOTINATE-NUCLEOTIDE PYROPHOSPHORYLASE [CARBOXYLATING]"/>
    <property type="match status" value="1"/>
</dbReference>
<evidence type="ECO:0000259" key="13">
    <source>
        <dbReference type="Pfam" id="PF01729"/>
    </source>
</evidence>
<feature type="transmembrane region" description="Helical" evidence="12">
    <location>
        <begin position="272"/>
        <end position="291"/>
    </location>
</feature>
<comment type="subunit">
    <text evidence="4">Hexamer formed by 3 homodimers.</text>
</comment>
<dbReference type="InterPro" id="IPR022412">
    <property type="entry name" value="Quinolinate_PRibosylTrfase_N"/>
</dbReference>
<feature type="domain" description="Quinolinate phosphoribosyl transferase C-terminal" evidence="13">
    <location>
        <begin position="119"/>
        <end position="268"/>
    </location>
</feature>
<sequence length="509" mass="55371">MAQGTSIKPPSRDIVTANVAAALAEDLGAEDVSAALIPASTSAHARVITREDGVFCGAPWVVETGRQVDPDITITWHVEDADSVSANQTLFELRGPARSLLSAERTMLNFVQLLSGTSTKTAKYVRLINQTDTVLLDTRKTIPGLRVAQKYAVTCGGGSNHRMGLFDAYLLKENHIAAAGSITAAVSAARAQHPELALEVETENLDELEQAITAGADIAMIDNFSLADTNTAVAMAKGKIKLEASGGIDEKTITDIAATGANTTTMSRYSAFAIHLGISFLIFVVLTYLVVFEWYPGIFFDSDGGWRGMRIIIAVDLVLGPMLTLIVFKAGKPGLKFDMTTIALLQFVCLTAGTYVVYSERPLAVVFSDGRFSVMNKKDYIDAGHERPPNLKNFPGDSPKWVMVNLPDSAEEEAALRRDMFKSGGLVSTVSDLYVPFETTGDDFFAEAEEIEVVLAGRGWEARVNTWLSGQDRELEDYAFFTFSTRFVIGYLIYDRTTREHVGIITNES</sequence>
<accession>A0A812RX70</accession>
<dbReference type="GO" id="GO:0009435">
    <property type="term" value="P:NAD+ biosynthetic process"/>
    <property type="evidence" value="ECO:0007669"/>
    <property type="project" value="UniProtKB-UniPathway"/>
</dbReference>
<organism evidence="15 16">
    <name type="scientific">Symbiodinium pilosum</name>
    <name type="common">Dinoflagellate</name>
    <dbReference type="NCBI Taxonomy" id="2952"/>
    <lineage>
        <taxon>Eukaryota</taxon>
        <taxon>Sar</taxon>
        <taxon>Alveolata</taxon>
        <taxon>Dinophyceae</taxon>
        <taxon>Suessiales</taxon>
        <taxon>Symbiodiniaceae</taxon>
        <taxon>Symbiodinium</taxon>
    </lineage>
</organism>
<comment type="pathway">
    <text evidence="2">Cofactor biosynthesis; NAD(+) biosynthesis; nicotinate D-ribonucleotide from quinolinate: step 1/1.</text>
</comment>
<evidence type="ECO:0000256" key="10">
    <source>
        <dbReference type="ARBA" id="ARBA00047445"/>
    </source>
</evidence>
<evidence type="ECO:0000259" key="14">
    <source>
        <dbReference type="Pfam" id="PF02749"/>
    </source>
</evidence>
<dbReference type="GO" id="GO:0034213">
    <property type="term" value="P:quinolinate catabolic process"/>
    <property type="evidence" value="ECO:0007669"/>
    <property type="project" value="TreeGrafter"/>
</dbReference>
<dbReference type="OrthoDB" id="10067394at2759"/>
<protein>
    <recommendedName>
        <fullName evidence="11">Probable nicotinate-nucleotide pyrophosphorylase [carboxylating]</fullName>
        <ecNumber evidence="5">2.4.2.19</ecNumber>
    </recommendedName>
    <alternativeName>
        <fullName evidence="9">Quinolinate phosphoribosyltransferase [decarboxylating]</fullName>
    </alternativeName>
</protein>
<name>A0A812RX70_SYMPI</name>
<dbReference type="EMBL" id="CAJNIZ010022223">
    <property type="protein sequence ID" value="CAE7458953.1"/>
    <property type="molecule type" value="Genomic_DNA"/>
</dbReference>
<dbReference type="SUPFAM" id="SSF51690">
    <property type="entry name" value="Nicotinate/Quinolinate PRTase C-terminal domain-like"/>
    <property type="match status" value="1"/>
</dbReference>
<dbReference type="InterPro" id="IPR037128">
    <property type="entry name" value="Quinolinate_PRibosylTase_N_sf"/>
</dbReference>
<dbReference type="Pfam" id="PF02749">
    <property type="entry name" value="QRPTase_N"/>
    <property type="match status" value="1"/>
</dbReference>
<dbReference type="InterPro" id="IPR004393">
    <property type="entry name" value="NadC"/>
</dbReference>
<dbReference type="Proteomes" id="UP000649617">
    <property type="component" value="Unassembled WGS sequence"/>
</dbReference>
<evidence type="ECO:0000313" key="15">
    <source>
        <dbReference type="EMBL" id="CAE7458953.1"/>
    </source>
</evidence>
<dbReference type="GO" id="GO:0005737">
    <property type="term" value="C:cytoplasm"/>
    <property type="evidence" value="ECO:0007669"/>
    <property type="project" value="TreeGrafter"/>
</dbReference>
<evidence type="ECO:0000256" key="7">
    <source>
        <dbReference type="ARBA" id="ARBA00022676"/>
    </source>
</evidence>
<feature type="transmembrane region" description="Helical" evidence="12">
    <location>
        <begin position="340"/>
        <end position="358"/>
    </location>
</feature>
<dbReference type="UniPathway" id="UPA00253">
    <property type="reaction ID" value="UER00331"/>
</dbReference>
<dbReference type="CDD" id="cd01572">
    <property type="entry name" value="QPRTase"/>
    <property type="match status" value="1"/>
</dbReference>
<evidence type="ECO:0000256" key="12">
    <source>
        <dbReference type="SAM" id="Phobius"/>
    </source>
</evidence>
<keyword evidence="12" id="KW-0472">Membrane</keyword>
<dbReference type="InterPro" id="IPR013785">
    <property type="entry name" value="Aldolase_TIM"/>
</dbReference>
<dbReference type="Gene3D" id="3.20.20.70">
    <property type="entry name" value="Aldolase class I"/>
    <property type="match status" value="1"/>
</dbReference>
<dbReference type="FunFam" id="3.20.20.70:FF:000030">
    <property type="entry name" value="Nicotinate-nucleotide pyrophosphorylase, carboxylating"/>
    <property type="match status" value="1"/>
</dbReference>
<dbReference type="Gene3D" id="3.90.1170.20">
    <property type="entry name" value="Quinolinate phosphoribosyl transferase, N-terminal domain"/>
    <property type="match status" value="1"/>
</dbReference>
<evidence type="ECO:0000256" key="11">
    <source>
        <dbReference type="ARBA" id="ARBA00069173"/>
    </source>
</evidence>
<feature type="domain" description="Quinolinate phosphoribosyl transferase N-terminal" evidence="14">
    <location>
        <begin position="34"/>
        <end position="115"/>
    </location>
</feature>
<evidence type="ECO:0000256" key="1">
    <source>
        <dbReference type="ARBA" id="ARBA00003237"/>
    </source>
</evidence>
<comment type="catalytic activity">
    <reaction evidence="10">
        <text>nicotinate beta-D-ribonucleotide + CO2 + diphosphate = quinolinate + 5-phospho-alpha-D-ribose 1-diphosphate + 2 H(+)</text>
        <dbReference type="Rhea" id="RHEA:12733"/>
        <dbReference type="ChEBI" id="CHEBI:15378"/>
        <dbReference type="ChEBI" id="CHEBI:16526"/>
        <dbReference type="ChEBI" id="CHEBI:29959"/>
        <dbReference type="ChEBI" id="CHEBI:33019"/>
        <dbReference type="ChEBI" id="CHEBI:57502"/>
        <dbReference type="ChEBI" id="CHEBI:58017"/>
        <dbReference type="EC" id="2.4.2.19"/>
    </reaction>
</comment>
<comment type="function">
    <text evidence="1">Involved in the catabolism of quinolinic acid (QA).</text>
</comment>
<dbReference type="PANTHER" id="PTHR32179">
    <property type="entry name" value="NICOTINATE-NUCLEOTIDE PYROPHOSPHORYLASE [CARBOXYLATING]"/>
    <property type="match status" value="1"/>
</dbReference>
<keyword evidence="12" id="KW-0812">Transmembrane</keyword>